<dbReference type="Gene3D" id="3.40.50.2000">
    <property type="entry name" value="Glycogen Phosphorylase B"/>
    <property type="match status" value="1"/>
</dbReference>
<name>A0A2N3HGF7_9FLAO</name>
<keyword evidence="3" id="KW-1185">Reference proteome</keyword>
<organism evidence="2 3">
    <name type="scientific">Confluentibacter flavum</name>
    <dbReference type="NCBI Taxonomy" id="1909700"/>
    <lineage>
        <taxon>Bacteria</taxon>
        <taxon>Pseudomonadati</taxon>
        <taxon>Bacteroidota</taxon>
        <taxon>Flavobacteriia</taxon>
        <taxon>Flavobacteriales</taxon>
        <taxon>Flavobacteriaceae</taxon>
        <taxon>Confluentibacter</taxon>
    </lineage>
</organism>
<sequence length="78" mass="8859">MIQVPSFTTQKNQLTLIKSLKSLPENYSLLLVGDGELKSPYINKTKELGLDDRVHFYGIRKEVTKLFKSVDVVVLSSF</sequence>
<dbReference type="Proteomes" id="UP000233435">
    <property type="component" value="Unassembled WGS sequence"/>
</dbReference>
<gene>
    <name evidence="2" type="ORF">CSW08_14740</name>
</gene>
<dbReference type="InterPro" id="IPR001296">
    <property type="entry name" value="Glyco_trans_1"/>
</dbReference>
<comment type="caution">
    <text evidence="2">The sequence shown here is derived from an EMBL/GenBank/DDBJ whole genome shotgun (WGS) entry which is preliminary data.</text>
</comment>
<evidence type="ECO:0000313" key="2">
    <source>
        <dbReference type="EMBL" id="PKQ44060.1"/>
    </source>
</evidence>
<protein>
    <recommendedName>
        <fullName evidence="1">Glycosyl transferase family 1 domain-containing protein</fullName>
    </recommendedName>
</protein>
<accession>A0A2N3HGF7</accession>
<dbReference type="Pfam" id="PF00534">
    <property type="entry name" value="Glycos_transf_1"/>
    <property type="match status" value="1"/>
</dbReference>
<evidence type="ECO:0000259" key="1">
    <source>
        <dbReference type="Pfam" id="PF00534"/>
    </source>
</evidence>
<dbReference type="SUPFAM" id="SSF53756">
    <property type="entry name" value="UDP-Glycosyltransferase/glycogen phosphorylase"/>
    <property type="match status" value="1"/>
</dbReference>
<reference evidence="2 3" key="1">
    <citation type="submission" date="2017-12" db="EMBL/GenBank/DDBJ databases">
        <title>Confluentibacter flavum sp. nov., isolated from the saline lake.</title>
        <authorList>
            <person name="Yu L."/>
        </authorList>
    </citation>
    <scope>NUCLEOTIDE SEQUENCE [LARGE SCALE GENOMIC DNA]</scope>
    <source>
        <strain evidence="2 3">3B</strain>
    </source>
</reference>
<dbReference type="GO" id="GO:0016757">
    <property type="term" value="F:glycosyltransferase activity"/>
    <property type="evidence" value="ECO:0007669"/>
    <property type="project" value="InterPro"/>
</dbReference>
<dbReference type="OrthoDB" id="7560678at2"/>
<feature type="domain" description="Glycosyl transferase family 1" evidence="1">
    <location>
        <begin position="2"/>
        <end position="77"/>
    </location>
</feature>
<dbReference type="EMBL" id="PJEO01000052">
    <property type="protein sequence ID" value="PKQ44060.1"/>
    <property type="molecule type" value="Genomic_DNA"/>
</dbReference>
<evidence type="ECO:0000313" key="3">
    <source>
        <dbReference type="Proteomes" id="UP000233435"/>
    </source>
</evidence>
<proteinExistence type="predicted"/>
<dbReference type="AlphaFoldDB" id="A0A2N3HGF7"/>